<sequence length="165" mass="19775">MSCTKLHLITVRPVRFSSLIRFRSNYTRVPNPKIVEETKGYLSYARNVSRDRKYEQNLVAQKGDTPTTFFFRRLGHAYETYPLFFLIGFWATICTYCVYLSANKIEIWLDRSQETAPWDWSRVRENYWKKPTTAFDLDNRTHQRLEIMEKLQDEMLEAAKKRGTR</sequence>
<keyword evidence="1" id="KW-0812">Transmembrane</keyword>
<keyword evidence="1" id="KW-1133">Transmembrane helix</keyword>
<dbReference type="Pfam" id="PF06522">
    <property type="entry name" value="B12D"/>
    <property type="match status" value="1"/>
</dbReference>
<name>A0AAF3J6V7_9BILA</name>
<keyword evidence="1" id="KW-0472">Membrane</keyword>
<evidence type="ECO:0000313" key="2">
    <source>
        <dbReference type="Proteomes" id="UP000887575"/>
    </source>
</evidence>
<accession>A0AAF3J6V7</accession>
<dbReference type="AlphaFoldDB" id="A0AAF3J6V7"/>
<dbReference type="InterPro" id="IPR010530">
    <property type="entry name" value="B12D"/>
</dbReference>
<feature type="transmembrane region" description="Helical" evidence="1">
    <location>
        <begin position="81"/>
        <end position="102"/>
    </location>
</feature>
<protein>
    <submittedName>
        <fullName evidence="3">Uncharacterized protein</fullName>
    </submittedName>
</protein>
<evidence type="ECO:0000256" key="1">
    <source>
        <dbReference type="SAM" id="Phobius"/>
    </source>
</evidence>
<dbReference type="WBParaSite" id="MBELARI_LOCUS19897">
    <property type="protein sequence ID" value="MBELARI_LOCUS19897"/>
    <property type="gene ID" value="MBELARI_LOCUS19897"/>
</dbReference>
<dbReference type="Proteomes" id="UP000887575">
    <property type="component" value="Unassembled WGS sequence"/>
</dbReference>
<keyword evidence="2" id="KW-1185">Reference proteome</keyword>
<proteinExistence type="predicted"/>
<organism evidence="2 3">
    <name type="scientific">Mesorhabditis belari</name>
    <dbReference type="NCBI Taxonomy" id="2138241"/>
    <lineage>
        <taxon>Eukaryota</taxon>
        <taxon>Metazoa</taxon>
        <taxon>Ecdysozoa</taxon>
        <taxon>Nematoda</taxon>
        <taxon>Chromadorea</taxon>
        <taxon>Rhabditida</taxon>
        <taxon>Rhabditina</taxon>
        <taxon>Rhabditomorpha</taxon>
        <taxon>Rhabditoidea</taxon>
        <taxon>Rhabditidae</taxon>
        <taxon>Mesorhabditinae</taxon>
        <taxon>Mesorhabditis</taxon>
    </lineage>
</organism>
<reference evidence="3" key="1">
    <citation type="submission" date="2024-02" db="UniProtKB">
        <authorList>
            <consortium name="WormBaseParasite"/>
        </authorList>
    </citation>
    <scope>IDENTIFICATION</scope>
</reference>
<evidence type="ECO:0000313" key="3">
    <source>
        <dbReference type="WBParaSite" id="MBELARI_LOCUS19897"/>
    </source>
</evidence>